<name>A0A162LHT6_9PROT</name>
<dbReference type="PANTHER" id="PTHR36837">
    <property type="entry name" value="POLY(3-HYDROXYALKANOATE) POLYMERASE SUBUNIT PHAC"/>
    <property type="match status" value="1"/>
</dbReference>
<sequence length="408" mass="45906">MLYQLHELHAATVTPIRLMAKAAQRIHSSPFNPMSYSPYGRMVAAAAEVIERVTDRYEKPAFGLDHTIIDGRTVPVVEEIVHDLTFCKLLHFRRDTEGLNDPKLLLVAPLSGHYATLLRGTVEALLPDHDVYITDWVDARMVPVFDGPFHFDDYVEYVIEFLHLLGPGTNVMAVCQPSVPVLAAVSLMNAADDPCAPATMTLMGGPIDTRESPTQVNQLAMTRPLKWFEDNVIHSVPGIYPGVMRRVYPGFVQLTGFMTMNLERHIGAHVKLYEHLVRGDGDSAEAHRSFYDEYLSVMDLPAEYYIETIDRVFQRHLLPKREMVVHGKLVDPSAITRTAVMTVEGELDDISGIGQTRASHKLCDRLPEHMHAHYEQAGVGHYGIFNGRRWREQVKPRIAAFIRAHAPA</sequence>
<dbReference type="PIRSF" id="PIRSF020818">
    <property type="entry name" value="PHB_depoly_PhaZ"/>
    <property type="match status" value="1"/>
</dbReference>
<feature type="domain" description="PHB de-polymerase C-terminal" evidence="1">
    <location>
        <begin position="204"/>
        <end position="405"/>
    </location>
</feature>
<dbReference type="InterPro" id="IPR029058">
    <property type="entry name" value="AB_hydrolase_fold"/>
</dbReference>
<organism evidence="2 3">
    <name type="scientific">Tistrella mobilis</name>
    <dbReference type="NCBI Taxonomy" id="171437"/>
    <lineage>
        <taxon>Bacteria</taxon>
        <taxon>Pseudomonadati</taxon>
        <taxon>Pseudomonadota</taxon>
        <taxon>Alphaproteobacteria</taxon>
        <taxon>Geminicoccales</taxon>
        <taxon>Geminicoccaceae</taxon>
        <taxon>Tistrella</taxon>
    </lineage>
</organism>
<reference evidence="2 3" key="1">
    <citation type="submission" date="2015-12" db="EMBL/GenBank/DDBJ databases">
        <title>Genome sequence of Tistrella mobilis MCCC 1A02139.</title>
        <authorList>
            <person name="Lu L."/>
            <person name="Lai Q."/>
            <person name="Shao Z."/>
            <person name="Qian P."/>
        </authorList>
    </citation>
    <scope>NUCLEOTIDE SEQUENCE [LARGE SCALE GENOMIC DNA]</scope>
    <source>
        <strain evidence="2 3">MCCC 1A02139</strain>
    </source>
</reference>
<dbReference type="InterPro" id="IPR009656">
    <property type="entry name" value="PHB_depo_C"/>
</dbReference>
<dbReference type="OrthoDB" id="9774318at2"/>
<dbReference type="Pfam" id="PF06850">
    <property type="entry name" value="PHB_depo_C"/>
    <property type="match status" value="1"/>
</dbReference>
<dbReference type="AlphaFoldDB" id="A0A162LHT6"/>
<dbReference type="InterPro" id="IPR051321">
    <property type="entry name" value="PHA/PHB_synthase"/>
</dbReference>
<dbReference type="RefSeq" id="WP_062762537.1">
    <property type="nucleotide sequence ID" value="NZ_CP121045.1"/>
</dbReference>
<dbReference type="GeneID" id="97243951"/>
<dbReference type="EMBL" id="LPZR01000072">
    <property type="protein sequence ID" value="KYO55070.1"/>
    <property type="molecule type" value="Genomic_DNA"/>
</dbReference>
<dbReference type="PANTHER" id="PTHR36837:SF4">
    <property type="entry name" value="BLR0908 PROTEIN"/>
    <property type="match status" value="1"/>
</dbReference>
<gene>
    <name evidence="2" type="ORF">AUP44_24275</name>
</gene>
<dbReference type="SUPFAM" id="SSF53474">
    <property type="entry name" value="alpha/beta-Hydrolases"/>
    <property type="match status" value="1"/>
</dbReference>
<comment type="caution">
    <text evidence="2">The sequence shown here is derived from an EMBL/GenBank/DDBJ whole genome shotgun (WGS) entry which is preliminary data.</text>
</comment>
<dbReference type="Proteomes" id="UP000075787">
    <property type="component" value="Unassembled WGS sequence"/>
</dbReference>
<accession>A0A162LHT6</accession>
<evidence type="ECO:0000313" key="3">
    <source>
        <dbReference type="Proteomes" id="UP000075787"/>
    </source>
</evidence>
<dbReference type="InterPro" id="IPR010915">
    <property type="entry name" value="PHB_depoly_PhaZ"/>
</dbReference>
<evidence type="ECO:0000259" key="1">
    <source>
        <dbReference type="Pfam" id="PF06850"/>
    </source>
</evidence>
<evidence type="ECO:0000313" key="2">
    <source>
        <dbReference type="EMBL" id="KYO55070.1"/>
    </source>
</evidence>
<dbReference type="NCBIfam" id="TIGR01849">
    <property type="entry name" value="PHB_depoly_PhaZ"/>
    <property type="match status" value="1"/>
</dbReference>
<proteinExistence type="predicted"/>
<protein>
    <submittedName>
        <fullName evidence="2">Poly(3-hydroxybutyrate) depolymerase</fullName>
    </submittedName>
</protein>